<evidence type="ECO:0000256" key="1">
    <source>
        <dbReference type="SAM" id="MobiDB-lite"/>
    </source>
</evidence>
<organism evidence="3 4">
    <name type="scientific">Hyalangium rubrum</name>
    <dbReference type="NCBI Taxonomy" id="3103134"/>
    <lineage>
        <taxon>Bacteria</taxon>
        <taxon>Pseudomonadati</taxon>
        <taxon>Myxococcota</taxon>
        <taxon>Myxococcia</taxon>
        <taxon>Myxococcales</taxon>
        <taxon>Cystobacterineae</taxon>
        <taxon>Archangiaceae</taxon>
        <taxon>Hyalangium</taxon>
    </lineage>
</organism>
<evidence type="ECO:0000313" key="3">
    <source>
        <dbReference type="EMBL" id="MDY7231148.1"/>
    </source>
</evidence>
<protein>
    <submittedName>
        <fullName evidence="3">Tetratricopeptide repeat protein</fullName>
    </submittedName>
</protein>
<evidence type="ECO:0000256" key="2">
    <source>
        <dbReference type="SAM" id="Phobius"/>
    </source>
</evidence>
<reference evidence="3 4" key="1">
    <citation type="submission" date="2023-12" db="EMBL/GenBank/DDBJ databases">
        <title>the genome sequence of Hyalangium sp. s54d21.</title>
        <authorList>
            <person name="Zhang X."/>
        </authorList>
    </citation>
    <scope>NUCLEOTIDE SEQUENCE [LARGE SCALE GENOMIC DNA]</scope>
    <source>
        <strain evidence="4">s54d21</strain>
    </source>
</reference>
<keyword evidence="2" id="KW-1133">Transmembrane helix</keyword>
<keyword evidence="2" id="KW-0812">Transmembrane</keyword>
<dbReference type="Gene3D" id="1.25.40.10">
    <property type="entry name" value="Tetratricopeptide repeat domain"/>
    <property type="match status" value="1"/>
</dbReference>
<keyword evidence="2" id="KW-0472">Membrane</keyword>
<gene>
    <name evidence="3" type="ORF">SYV04_32465</name>
</gene>
<feature type="region of interest" description="Disordered" evidence="1">
    <location>
        <begin position="251"/>
        <end position="270"/>
    </location>
</feature>
<feature type="transmembrane region" description="Helical" evidence="2">
    <location>
        <begin position="35"/>
        <end position="56"/>
    </location>
</feature>
<dbReference type="EMBL" id="JAXIVS010000013">
    <property type="protein sequence ID" value="MDY7231148.1"/>
    <property type="molecule type" value="Genomic_DNA"/>
</dbReference>
<evidence type="ECO:0000313" key="4">
    <source>
        <dbReference type="Proteomes" id="UP001291309"/>
    </source>
</evidence>
<proteinExistence type="predicted"/>
<name>A0ABU5HEB5_9BACT</name>
<accession>A0ABU5HEB5</accession>
<sequence>MANPEKMTQRELKQPDAFQRVGEDAREWLIERQSAVLTIVVLLLIGGAIAAVVSYFSDKGEVEAAKQLGLALEPLERPVVPPVEGVQPTPPPGEKPPYESVRKQDEALEEALNKFRTDHAKTQSATTAALPLGKAQYRLGKHAEAIASFDAFLQGAADKDPLRADALEGRGYAYEAQQKYDEALKAFEDMSKASVGGYLAGMGEYHRARILIAQGKKEEAAGLLVKIPVDHANSAAARLSTERTALLAAEGVKIPAPPAPPSATGQDGGA</sequence>
<keyword evidence="4" id="KW-1185">Reference proteome</keyword>
<dbReference type="RefSeq" id="WP_321549856.1">
    <property type="nucleotide sequence ID" value="NZ_JAXIVS010000013.1"/>
</dbReference>
<dbReference type="Pfam" id="PF13432">
    <property type="entry name" value="TPR_16"/>
    <property type="match status" value="1"/>
</dbReference>
<dbReference type="SUPFAM" id="SSF48452">
    <property type="entry name" value="TPR-like"/>
    <property type="match status" value="1"/>
</dbReference>
<dbReference type="InterPro" id="IPR011990">
    <property type="entry name" value="TPR-like_helical_dom_sf"/>
</dbReference>
<comment type="caution">
    <text evidence="3">The sequence shown here is derived from an EMBL/GenBank/DDBJ whole genome shotgun (WGS) entry which is preliminary data.</text>
</comment>
<dbReference type="Proteomes" id="UP001291309">
    <property type="component" value="Unassembled WGS sequence"/>
</dbReference>